<evidence type="ECO:0000259" key="4">
    <source>
        <dbReference type="Pfam" id="PF08212"/>
    </source>
</evidence>
<protein>
    <recommendedName>
        <fullName evidence="2">Outer membrane lipoprotein Blc</fullName>
    </recommendedName>
</protein>
<evidence type="ECO:0000256" key="2">
    <source>
        <dbReference type="PIRNR" id="PIRNR036893"/>
    </source>
</evidence>
<dbReference type="AlphaFoldDB" id="A0A087MKY8"/>
<dbReference type="Proteomes" id="UP000029085">
    <property type="component" value="Unassembled WGS sequence"/>
</dbReference>
<dbReference type="SUPFAM" id="SSF50814">
    <property type="entry name" value="Lipocalins"/>
    <property type="match status" value="1"/>
</dbReference>
<evidence type="ECO:0000313" key="5">
    <source>
        <dbReference type="EMBL" id="KFL37541.1"/>
    </source>
</evidence>
<accession>A0A087MKY8</accession>
<dbReference type="PROSITE" id="PS51257">
    <property type="entry name" value="PROKAR_LIPOPROTEIN"/>
    <property type="match status" value="1"/>
</dbReference>
<dbReference type="Pfam" id="PF08212">
    <property type="entry name" value="Lipocalin_2"/>
    <property type="match status" value="1"/>
</dbReference>
<dbReference type="EMBL" id="AVCJ01000002">
    <property type="protein sequence ID" value="KFL37541.1"/>
    <property type="molecule type" value="Genomic_DNA"/>
</dbReference>
<gene>
    <name evidence="5" type="ORF">N788_09140</name>
</gene>
<keyword evidence="2" id="KW-0998">Cell outer membrane</keyword>
<comment type="subcellular location">
    <subcellularLocation>
        <location evidence="2">Cell outer membrane</location>
    </subcellularLocation>
</comment>
<dbReference type="STRING" id="1121014.N788_09140"/>
<feature type="signal peptide" evidence="2">
    <location>
        <begin position="1"/>
        <end position="23"/>
    </location>
</feature>
<evidence type="ECO:0000256" key="1">
    <source>
        <dbReference type="ARBA" id="ARBA00006889"/>
    </source>
</evidence>
<comment type="subunit">
    <text evidence="2">Homodimer.</text>
</comment>
<comment type="similarity">
    <text evidence="1 2">Belongs to the calycin superfamily. Lipocalin family.</text>
</comment>
<dbReference type="InterPro" id="IPR022271">
    <property type="entry name" value="Lipocalin_ApoD"/>
</dbReference>
<evidence type="ECO:0000313" key="6">
    <source>
        <dbReference type="Proteomes" id="UP000029085"/>
    </source>
</evidence>
<proteinExistence type="inferred from homology"/>
<dbReference type="PANTHER" id="PTHR10612">
    <property type="entry name" value="APOLIPOPROTEIN D"/>
    <property type="match status" value="1"/>
</dbReference>
<feature type="lipid moiety-binding region" description="N-palmitoyl cysteine" evidence="3">
    <location>
        <position position="22"/>
    </location>
</feature>
<organism evidence="5 6">
    <name type="scientific">Arenimonas donghaensis DSM 18148 = HO3-R19</name>
    <dbReference type="NCBI Taxonomy" id="1121014"/>
    <lineage>
        <taxon>Bacteria</taxon>
        <taxon>Pseudomonadati</taxon>
        <taxon>Pseudomonadota</taxon>
        <taxon>Gammaproteobacteria</taxon>
        <taxon>Lysobacterales</taxon>
        <taxon>Lysobacteraceae</taxon>
        <taxon>Arenimonas</taxon>
    </lineage>
</organism>
<feature type="lipid moiety-binding region" description="S-diacylglycerol cysteine" evidence="3">
    <location>
        <position position="22"/>
    </location>
</feature>
<dbReference type="Gene3D" id="2.40.128.20">
    <property type="match status" value="1"/>
</dbReference>
<feature type="chain" id="PRO_5013434395" description="Outer membrane lipoprotein Blc" evidence="2">
    <location>
        <begin position="24"/>
        <end position="190"/>
    </location>
</feature>
<dbReference type="InterPro" id="IPR047202">
    <property type="entry name" value="Lipocalin_Blc-like_dom"/>
</dbReference>
<keyword evidence="2" id="KW-0446">Lipid-binding</keyword>
<name>A0A087MKY8_9GAMM</name>
<keyword evidence="2" id="KW-0732">Signal</keyword>
<reference evidence="6" key="1">
    <citation type="submission" date="2013-08" db="EMBL/GenBank/DDBJ databases">
        <title>Genome sequencing of Arenimonas donghaensis.</title>
        <authorList>
            <person name="Chen F."/>
            <person name="Wang G."/>
        </authorList>
    </citation>
    <scope>NUCLEOTIDE SEQUENCE [LARGE SCALE GENOMIC DNA]</scope>
    <source>
        <strain evidence="6">HO3-R19</strain>
    </source>
</reference>
<dbReference type="InterPro" id="IPR000566">
    <property type="entry name" value="Lipocln_cytosolic_FA-bd_dom"/>
</dbReference>
<keyword evidence="2 3" id="KW-0449">Lipoprotein</keyword>
<evidence type="ECO:0000256" key="3">
    <source>
        <dbReference type="PIRSR" id="PIRSR036893-52"/>
    </source>
</evidence>
<keyword evidence="6" id="KW-1185">Reference proteome</keyword>
<feature type="domain" description="Lipocalin/cytosolic fatty-acid binding" evidence="4">
    <location>
        <begin position="38"/>
        <end position="179"/>
    </location>
</feature>
<dbReference type="GO" id="GO:0009279">
    <property type="term" value="C:cell outer membrane"/>
    <property type="evidence" value="ECO:0007669"/>
    <property type="project" value="UniProtKB-SubCell"/>
</dbReference>
<comment type="function">
    <text evidence="2">Involved in the storage or transport of lipids necessary for membrane maintenance under stressful conditions. Displays a binding preference for lysophospholipids.</text>
</comment>
<dbReference type="PIRSF" id="PIRSF036893">
    <property type="entry name" value="Lipocalin_ApoD"/>
    <property type="match status" value="1"/>
</dbReference>
<reference evidence="5 6" key="2">
    <citation type="journal article" date="2015" name="Stand. Genomic Sci.">
        <title>High quality draft genomic sequence of Arenimonas donghaensis DSM 18148(T).</title>
        <authorList>
            <person name="Chen F."/>
            <person name="Wang H."/>
            <person name="Cao Y."/>
            <person name="Li X."/>
            <person name="Wang G."/>
        </authorList>
    </citation>
    <scope>NUCLEOTIDE SEQUENCE [LARGE SCALE GENOMIC DNA]</scope>
    <source>
        <strain evidence="5 6">HO3-R19</strain>
    </source>
</reference>
<sequence>MEPPMRRLALVLTLPLMLLAACATPGENMPPLTAHANINLERYMGRWWVIANVPYFAERGKVAAADIYTLRDDGRITNTYEYRKSFDEPARSMNGVAEVVPGTGNAQWRIAFFWGLVKADYLVMEVAPDYSWALIGHPKRKLAWVFSREPVMDEVLYQDLRQRFAAWGYDPETIERVPQRAEQVGQPGFQ</sequence>
<keyword evidence="3" id="KW-0564">Palmitate</keyword>
<comment type="caution">
    <text evidence="5">The sequence shown here is derived from an EMBL/GenBank/DDBJ whole genome shotgun (WGS) entry which is preliminary data.</text>
</comment>
<dbReference type="InterPro" id="IPR012674">
    <property type="entry name" value="Calycin"/>
</dbReference>
<dbReference type="PANTHER" id="PTHR10612:SF34">
    <property type="entry name" value="APOLIPOPROTEIN D"/>
    <property type="match status" value="1"/>
</dbReference>
<dbReference type="GO" id="GO:0006950">
    <property type="term" value="P:response to stress"/>
    <property type="evidence" value="ECO:0007669"/>
    <property type="project" value="UniProtKB-ARBA"/>
</dbReference>
<dbReference type="PATRIC" id="fig|1121014.3.peg.589"/>
<keyword evidence="2" id="KW-0472">Membrane</keyword>
<dbReference type="GO" id="GO:0008289">
    <property type="term" value="F:lipid binding"/>
    <property type="evidence" value="ECO:0007669"/>
    <property type="project" value="UniProtKB-UniRule"/>
</dbReference>
<dbReference type="CDD" id="cd19438">
    <property type="entry name" value="lipocalin_Blc-like"/>
    <property type="match status" value="1"/>
</dbReference>